<accession>A0A812HV08</accession>
<dbReference type="SMART" id="SM00184">
    <property type="entry name" value="RING"/>
    <property type="match status" value="1"/>
</dbReference>
<dbReference type="PROSITE" id="PS51270">
    <property type="entry name" value="ZF_CTCHY"/>
    <property type="match status" value="1"/>
</dbReference>
<keyword evidence="3" id="KW-0862">Zinc</keyword>
<dbReference type="PROSITE" id="PS51266">
    <property type="entry name" value="ZF_CHY"/>
    <property type="match status" value="1"/>
</dbReference>
<gene>
    <name evidence="8" type="primary">MIEL1</name>
    <name evidence="8" type="ORF">SNAT2548_LOCUS2066</name>
</gene>
<dbReference type="SUPFAM" id="SSF161219">
    <property type="entry name" value="CHY zinc finger-like"/>
    <property type="match status" value="1"/>
</dbReference>
<evidence type="ECO:0000259" key="5">
    <source>
        <dbReference type="PROSITE" id="PS50089"/>
    </source>
</evidence>
<evidence type="ECO:0000256" key="2">
    <source>
        <dbReference type="ARBA" id="ARBA00022771"/>
    </source>
</evidence>
<protein>
    <submittedName>
        <fullName evidence="8">MIEL1 protein</fullName>
    </submittedName>
</protein>
<dbReference type="InterPro" id="IPR017921">
    <property type="entry name" value="Znf_CTCHY"/>
</dbReference>
<evidence type="ECO:0000313" key="9">
    <source>
        <dbReference type="Proteomes" id="UP000604046"/>
    </source>
</evidence>
<organism evidence="8 9">
    <name type="scientific">Symbiodinium natans</name>
    <dbReference type="NCBI Taxonomy" id="878477"/>
    <lineage>
        <taxon>Eukaryota</taxon>
        <taxon>Sar</taxon>
        <taxon>Alveolata</taxon>
        <taxon>Dinophyceae</taxon>
        <taxon>Suessiales</taxon>
        <taxon>Symbiodiniaceae</taxon>
        <taxon>Symbiodinium</taxon>
    </lineage>
</organism>
<dbReference type="InterPro" id="IPR008913">
    <property type="entry name" value="Znf_CHY"/>
</dbReference>
<dbReference type="InterPro" id="IPR013083">
    <property type="entry name" value="Znf_RING/FYVE/PHD"/>
</dbReference>
<feature type="domain" description="CHY-type" evidence="6">
    <location>
        <begin position="1"/>
        <end position="68"/>
    </location>
</feature>
<dbReference type="Gene3D" id="3.30.40.10">
    <property type="entry name" value="Zinc/RING finger domain, C3HC4 (zinc finger)"/>
    <property type="match status" value="1"/>
</dbReference>
<dbReference type="Pfam" id="PF13639">
    <property type="entry name" value="zf-RING_2"/>
    <property type="match status" value="1"/>
</dbReference>
<dbReference type="SUPFAM" id="SSF161245">
    <property type="entry name" value="Zinc hairpin stack"/>
    <property type="match status" value="1"/>
</dbReference>
<dbReference type="InterPro" id="IPR037275">
    <property type="entry name" value="Znf_CTCHY_sf"/>
</dbReference>
<dbReference type="GO" id="GO:0008270">
    <property type="term" value="F:zinc ion binding"/>
    <property type="evidence" value="ECO:0007669"/>
    <property type="project" value="UniProtKB-KW"/>
</dbReference>
<evidence type="ECO:0000256" key="4">
    <source>
        <dbReference type="PROSITE-ProRule" id="PRU00601"/>
    </source>
</evidence>
<dbReference type="EMBL" id="CAJNDS010000114">
    <property type="protein sequence ID" value="CAE6962932.1"/>
    <property type="molecule type" value="Genomic_DNA"/>
</dbReference>
<feature type="domain" description="RING-type" evidence="5">
    <location>
        <begin position="136"/>
        <end position="183"/>
    </location>
</feature>
<dbReference type="Gene3D" id="2.20.28.10">
    <property type="match status" value="1"/>
</dbReference>
<dbReference type="PANTHER" id="PTHR21319:SF53">
    <property type="entry name" value="RING FINGER AND CHY ZINC FINGER DOMAIN-CONTAINING PROTEIN 1"/>
    <property type="match status" value="1"/>
</dbReference>
<evidence type="ECO:0000259" key="7">
    <source>
        <dbReference type="PROSITE" id="PS51270"/>
    </source>
</evidence>
<reference evidence="8" key="1">
    <citation type="submission" date="2021-02" db="EMBL/GenBank/DDBJ databases">
        <authorList>
            <person name="Dougan E. K."/>
            <person name="Rhodes N."/>
            <person name="Thang M."/>
            <person name="Chan C."/>
        </authorList>
    </citation>
    <scope>NUCLEOTIDE SEQUENCE</scope>
</reference>
<name>A0A812HV08_9DINO</name>
<keyword evidence="2 4" id="KW-0863">Zinc-finger</keyword>
<dbReference type="InterPro" id="IPR039512">
    <property type="entry name" value="RCHY1_zinc-ribbon"/>
</dbReference>
<evidence type="ECO:0000256" key="1">
    <source>
        <dbReference type="ARBA" id="ARBA00022723"/>
    </source>
</evidence>
<dbReference type="PANTHER" id="PTHR21319">
    <property type="entry name" value="RING FINGER AND CHY ZINC FINGER DOMAIN-CONTAINING PROTEIN 1"/>
    <property type="match status" value="1"/>
</dbReference>
<keyword evidence="9" id="KW-1185">Reference proteome</keyword>
<dbReference type="GO" id="GO:0006511">
    <property type="term" value="P:ubiquitin-dependent protein catabolic process"/>
    <property type="evidence" value="ECO:0007669"/>
    <property type="project" value="TreeGrafter"/>
</dbReference>
<dbReference type="PROSITE" id="PS50089">
    <property type="entry name" value="ZF_RING_2"/>
    <property type="match status" value="1"/>
</dbReference>
<dbReference type="GO" id="GO:0061630">
    <property type="term" value="F:ubiquitin protein ligase activity"/>
    <property type="evidence" value="ECO:0007669"/>
    <property type="project" value="TreeGrafter"/>
</dbReference>
<evidence type="ECO:0000259" key="6">
    <source>
        <dbReference type="PROSITE" id="PS51266"/>
    </source>
</evidence>
<dbReference type="InterPro" id="IPR001841">
    <property type="entry name" value="Znf_RING"/>
</dbReference>
<proteinExistence type="predicted"/>
<comment type="caution">
    <text evidence="8">The sequence shown here is derived from an EMBL/GenBank/DDBJ whole genome shotgun (WGS) entry which is preliminary data.</text>
</comment>
<evidence type="ECO:0000256" key="3">
    <source>
        <dbReference type="ARBA" id="ARBA00022833"/>
    </source>
</evidence>
<dbReference type="AlphaFoldDB" id="A0A812HV08"/>
<dbReference type="Pfam" id="PF14599">
    <property type="entry name" value="zinc_ribbon_6"/>
    <property type="match status" value="1"/>
</dbReference>
<dbReference type="InterPro" id="IPR037274">
    <property type="entry name" value="Znf_CHY_sf"/>
</dbReference>
<evidence type="ECO:0000313" key="8">
    <source>
        <dbReference type="EMBL" id="CAE6962932.1"/>
    </source>
</evidence>
<dbReference type="Proteomes" id="UP000604046">
    <property type="component" value="Unassembled WGS sequence"/>
</dbReference>
<sequence length="246" mass="28268">MGCRHYKRRCRILAPCCEQVFWCRHCHNETASSSERPHEIDRTKIAEAICEMCGHRQAPAQNCEACGGSFAAYFCTHCNFWDDDGVRKKVFHCEKCGLCRVGGRENYFHCDACGSCYPAEIKDSHTCVENAMRRNCPVCLQDLFQSTTQVTILQCGHTIHQDCLRELQNSFAGLQSLRCPLCSVSLYGYDDLWHEMDRQIEETPMPLECRQLTDIICNDCQRPSSVEFHILGQKCPTCRSYNTRRV</sequence>
<dbReference type="SUPFAM" id="SSF57850">
    <property type="entry name" value="RING/U-box"/>
    <property type="match status" value="1"/>
</dbReference>
<dbReference type="GO" id="GO:0005634">
    <property type="term" value="C:nucleus"/>
    <property type="evidence" value="ECO:0007669"/>
    <property type="project" value="TreeGrafter"/>
</dbReference>
<dbReference type="GO" id="GO:0016567">
    <property type="term" value="P:protein ubiquitination"/>
    <property type="evidence" value="ECO:0007669"/>
    <property type="project" value="TreeGrafter"/>
</dbReference>
<keyword evidence="1" id="KW-0479">Metal-binding</keyword>
<feature type="domain" description="CTCHY-type" evidence="7">
    <location>
        <begin position="70"/>
        <end position="135"/>
    </location>
</feature>
<dbReference type="Pfam" id="PF05495">
    <property type="entry name" value="zf-CHY"/>
    <property type="match status" value="1"/>
</dbReference>
<dbReference type="OrthoDB" id="411372at2759"/>